<dbReference type="InterPro" id="IPR047640">
    <property type="entry name" value="RpiR-like"/>
</dbReference>
<evidence type="ECO:0000256" key="2">
    <source>
        <dbReference type="ARBA" id="ARBA00023125"/>
    </source>
</evidence>
<gene>
    <name evidence="7" type="ORF">GCM10023337_13510</name>
</gene>
<keyword evidence="8" id="KW-1185">Reference proteome</keyword>
<protein>
    <submittedName>
        <fullName evidence="7">MurR/RpiR family transcriptional regulator</fullName>
    </submittedName>
</protein>
<dbReference type="CDD" id="cd05013">
    <property type="entry name" value="SIS_RpiR"/>
    <property type="match status" value="1"/>
</dbReference>
<dbReference type="PROSITE" id="PS51464">
    <property type="entry name" value="SIS"/>
    <property type="match status" value="1"/>
</dbReference>
<organism evidence="7 8">
    <name type="scientific">Paenalcaligenes hermetiae</name>
    <dbReference type="NCBI Taxonomy" id="1157987"/>
    <lineage>
        <taxon>Bacteria</taxon>
        <taxon>Pseudomonadati</taxon>
        <taxon>Pseudomonadota</taxon>
        <taxon>Betaproteobacteria</taxon>
        <taxon>Burkholderiales</taxon>
        <taxon>Alcaligenaceae</taxon>
        <taxon>Paenalcaligenes</taxon>
    </lineage>
</organism>
<keyword evidence="3" id="KW-0324">Glycolysis</keyword>
<dbReference type="PANTHER" id="PTHR30514:SF18">
    <property type="entry name" value="RPIR-FAMILY TRANSCRIPTIONAL REGULATOR"/>
    <property type="match status" value="1"/>
</dbReference>
<feature type="domain" description="SIS" evidence="6">
    <location>
        <begin position="135"/>
        <end position="272"/>
    </location>
</feature>
<dbReference type="SUPFAM" id="SSF53697">
    <property type="entry name" value="SIS domain"/>
    <property type="match status" value="1"/>
</dbReference>
<keyword evidence="1" id="KW-0805">Transcription regulation</keyword>
<dbReference type="InterPro" id="IPR036388">
    <property type="entry name" value="WH-like_DNA-bd_sf"/>
</dbReference>
<dbReference type="PROSITE" id="PS51071">
    <property type="entry name" value="HTH_RPIR"/>
    <property type="match status" value="1"/>
</dbReference>
<evidence type="ECO:0000259" key="5">
    <source>
        <dbReference type="PROSITE" id="PS51071"/>
    </source>
</evidence>
<dbReference type="Pfam" id="PF01418">
    <property type="entry name" value="HTH_6"/>
    <property type="match status" value="1"/>
</dbReference>
<name>A0ABP9M239_9BURK</name>
<dbReference type="PANTHER" id="PTHR30514">
    <property type="entry name" value="GLUCOKINASE"/>
    <property type="match status" value="1"/>
</dbReference>
<dbReference type="InterPro" id="IPR009057">
    <property type="entry name" value="Homeodomain-like_sf"/>
</dbReference>
<accession>A0ABP9M239</accession>
<evidence type="ECO:0000256" key="1">
    <source>
        <dbReference type="ARBA" id="ARBA00023015"/>
    </source>
</evidence>
<dbReference type="InterPro" id="IPR035472">
    <property type="entry name" value="RpiR-like_SIS"/>
</dbReference>
<evidence type="ECO:0000313" key="7">
    <source>
        <dbReference type="EMBL" id="GAA5089927.1"/>
    </source>
</evidence>
<dbReference type="EMBL" id="BAABKD010000009">
    <property type="protein sequence ID" value="GAA5089927.1"/>
    <property type="molecule type" value="Genomic_DNA"/>
</dbReference>
<evidence type="ECO:0000256" key="4">
    <source>
        <dbReference type="ARBA" id="ARBA00023163"/>
    </source>
</evidence>
<dbReference type="Pfam" id="PF01380">
    <property type="entry name" value="SIS"/>
    <property type="match status" value="1"/>
</dbReference>
<dbReference type="Gene3D" id="1.10.10.10">
    <property type="entry name" value="Winged helix-like DNA-binding domain superfamily/Winged helix DNA-binding domain"/>
    <property type="match status" value="1"/>
</dbReference>
<sequence>MSKKNRPPQDVDALIQRLQADFAAMPPQFQIGARYLIDHPHEVPIASMRTLATQAGVLPATLVRLAQSLGFSGWTELKAVFVQSLHASPMAYTDSAKAVLKGRNKPLAMLQRAVQAQAQNVSKIAEQNATSMAQAVDLLVKAKRVYVAGFRASHAPAFTFYYLYRLFRNPITMLRAEAGTLEMELRALEAGDVVVLVAFAPYSQEIVRVYEAALESGCKVIALCDSQVAPIALEANCNLIFSTEVPSFFPSSTAAVALVEGLIEQILARTGKKAVMDLQSMENQLHQTGYWKR</sequence>
<feature type="domain" description="HTH rpiR-type" evidence="5">
    <location>
        <begin position="12"/>
        <end position="88"/>
    </location>
</feature>
<reference evidence="8" key="1">
    <citation type="journal article" date="2019" name="Int. J. Syst. Evol. Microbiol.">
        <title>The Global Catalogue of Microorganisms (GCM) 10K type strain sequencing project: providing services to taxonomists for standard genome sequencing and annotation.</title>
        <authorList>
            <consortium name="The Broad Institute Genomics Platform"/>
            <consortium name="The Broad Institute Genome Sequencing Center for Infectious Disease"/>
            <person name="Wu L."/>
            <person name="Ma J."/>
        </authorList>
    </citation>
    <scope>NUCLEOTIDE SEQUENCE [LARGE SCALE GENOMIC DNA]</scope>
    <source>
        <strain evidence="8">JCM 18423</strain>
    </source>
</reference>
<comment type="caution">
    <text evidence="7">The sequence shown here is derived from an EMBL/GenBank/DDBJ whole genome shotgun (WGS) entry which is preliminary data.</text>
</comment>
<evidence type="ECO:0000259" key="6">
    <source>
        <dbReference type="PROSITE" id="PS51464"/>
    </source>
</evidence>
<dbReference type="Gene3D" id="3.40.50.10490">
    <property type="entry name" value="Glucose-6-phosphate isomerase like protein, domain 1"/>
    <property type="match status" value="1"/>
</dbReference>
<evidence type="ECO:0000313" key="8">
    <source>
        <dbReference type="Proteomes" id="UP001500227"/>
    </source>
</evidence>
<dbReference type="InterPro" id="IPR001347">
    <property type="entry name" value="SIS_dom"/>
</dbReference>
<dbReference type="InterPro" id="IPR046348">
    <property type="entry name" value="SIS_dom_sf"/>
</dbReference>
<keyword evidence="2" id="KW-0238">DNA-binding</keyword>
<keyword evidence="4" id="KW-0804">Transcription</keyword>
<dbReference type="InterPro" id="IPR000281">
    <property type="entry name" value="HTH_RpiR"/>
</dbReference>
<dbReference type="RefSeq" id="WP_260649466.1">
    <property type="nucleotide sequence ID" value="NZ_BAABKD010000009.1"/>
</dbReference>
<dbReference type="SUPFAM" id="SSF46689">
    <property type="entry name" value="Homeodomain-like"/>
    <property type="match status" value="1"/>
</dbReference>
<dbReference type="Proteomes" id="UP001500227">
    <property type="component" value="Unassembled WGS sequence"/>
</dbReference>
<evidence type="ECO:0000256" key="3">
    <source>
        <dbReference type="ARBA" id="ARBA00023152"/>
    </source>
</evidence>
<proteinExistence type="predicted"/>